<feature type="compositionally biased region" description="Basic residues" evidence="10">
    <location>
        <begin position="464"/>
        <end position="473"/>
    </location>
</feature>
<gene>
    <name evidence="14" type="primary">pknB</name>
    <name evidence="14" type="ORF">H9661_15855</name>
</gene>
<dbReference type="Pfam" id="PF03793">
    <property type="entry name" value="PASTA"/>
    <property type="match status" value="1"/>
</dbReference>
<evidence type="ECO:0000313" key="15">
    <source>
        <dbReference type="Proteomes" id="UP000627781"/>
    </source>
</evidence>
<comment type="catalytic activity">
    <reaction evidence="8">
        <text>L-seryl-[protein] + ATP = O-phospho-L-seryl-[protein] + ADP + H(+)</text>
        <dbReference type="Rhea" id="RHEA:17989"/>
        <dbReference type="Rhea" id="RHEA-COMP:9863"/>
        <dbReference type="Rhea" id="RHEA-COMP:11604"/>
        <dbReference type="ChEBI" id="CHEBI:15378"/>
        <dbReference type="ChEBI" id="CHEBI:29999"/>
        <dbReference type="ChEBI" id="CHEBI:30616"/>
        <dbReference type="ChEBI" id="CHEBI:83421"/>
        <dbReference type="ChEBI" id="CHEBI:456216"/>
        <dbReference type="EC" id="2.7.11.1"/>
    </reaction>
</comment>
<evidence type="ECO:0000256" key="5">
    <source>
        <dbReference type="ARBA" id="ARBA00022777"/>
    </source>
</evidence>
<dbReference type="PROSITE" id="PS51178">
    <property type="entry name" value="PASTA"/>
    <property type="match status" value="1"/>
</dbReference>
<evidence type="ECO:0000256" key="4">
    <source>
        <dbReference type="ARBA" id="ARBA00022741"/>
    </source>
</evidence>
<keyword evidence="5 14" id="KW-0418">Kinase</keyword>
<keyword evidence="11" id="KW-0472">Membrane</keyword>
<keyword evidence="3" id="KW-0808">Transferase</keyword>
<evidence type="ECO:0000313" key="14">
    <source>
        <dbReference type="EMBL" id="MBD7912826.1"/>
    </source>
</evidence>
<dbReference type="PROSITE" id="PS50011">
    <property type="entry name" value="PROTEIN_KINASE_DOM"/>
    <property type="match status" value="1"/>
</dbReference>
<dbReference type="InterPro" id="IPR017441">
    <property type="entry name" value="Protein_kinase_ATP_BS"/>
</dbReference>
<dbReference type="Pfam" id="PF00069">
    <property type="entry name" value="Pkinase"/>
    <property type="match status" value="1"/>
</dbReference>
<evidence type="ECO:0000259" key="12">
    <source>
        <dbReference type="PROSITE" id="PS50011"/>
    </source>
</evidence>
<evidence type="ECO:0000256" key="10">
    <source>
        <dbReference type="SAM" id="MobiDB-lite"/>
    </source>
</evidence>
<name>A0ABR8PXE1_9CLOT</name>
<evidence type="ECO:0000256" key="1">
    <source>
        <dbReference type="ARBA" id="ARBA00012513"/>
    </source>
</evidence>
<keyword evidence="11" id="KW-1133">Transmembrane helix</keyword>
<dbReference type="InterPro" id="IPR011009">
    <property type="entry name" value="Kinase-like_dom_sf"/>
</dbReference>
<feature type="compositionally biased region" description="Polar residues" evidence="10">
    <location>
        <begin position="428"/>
        <end position="456"/>
    </location>
</feature>
<feature type="transmembrane region" description="Helical" evidence="11">
    <location>
        <begin position="324"/>
        <end position="344"/>
    </location>
</feature>
<dbReference type="CDD" id="cd14014">
    <property type="entry name" value="STKc_PknB_like"/>
    <property type="match status" value="1"/>
</dbReference>
<dbReference type="SMART" id="SM00740">
    <property type="entry name" value="PASTA"/>
    <property type="match status" value="1"/>
</dbReference>
<evidence type="ECO:0000256" key="3">
    <source>
        <dbReference type="ARBA" id="ARBA00022679"/>
    </source>
</evidence>
<feature type="domain" description="Protein kinase" evidence="12">
    <location>
        <begin position="10"/>
        <end position="275"/>
    </location>
</feature>
<dbReference type="EMBL" id="JACSRA010000029">
    <property type="protein sequence ID" value="MBD7912826.1"/>
    <property type="molecule type" value="Genomic_DNA"/>
</dbReference>
<dbReference type="GO" id="GO:0016301">
    <property type="term" value="F:kinase activity"/>
    <property type="evidence" value="ECO:0007669"/>
    <property type="project" value="UniProtKB-KW"/>
</dbReference>
<feature type="binding site" evidence="9">
    <location>
        <position position="39"/>
    </location>
    <ligand>
        <name>ATP</name>
        <dbReference type="ChEBI" id="CHEBI:30616"/>
    </ligand>
</feature>
<organism evidence="14 15">
    <name type="scientific">Clostridium cibarium</name>
    <dbReference type="NCBI Taxonomy" id="2762247"/>
    <lineage>
        <taxon>Bacteria</taxon>
        <taxon>Bacillati</taxon>
        <taxon>Bacillota</taxon>
        <taxon>Clostridia</taxon>
        <taxon>Eubacteriales</taxon>
        <taxon>Clostridiaceae</taxon>
        <taxon>Clostridium</taxon>
    </lineage>
</organism>
<dbReference type="PANTHER" id="PTHR43289">
    <property type="entry name" value="MITOGEN-ACTIVATED PROTEIN KINASE KINASE KINASE 20-RELATED"/>
    <property type="match status" value="1"/>
</dbReference>
<dbReference type="PROSITE" id="PS00108">
    <property type="entry name" value="PROTEIN_KINASE_ST"/>
    <property type="match status" value="1"/>
</dbReference>
<sequence>MIGTLLLNRYELIEKIGEGGMGIVYKAKCNTLNRYVAIKVLKPYLNNQVEIIARFKKEAHSIASLSHPNIVGIYDIGSENNINFLVMEYINGKSLDKIIRENNKLSTSKALDIASQIAEALDFAHSNKIIHRDIKPDNILITEDNTAKLTDFGIAKVANSMTITNSDNIVGSVHYFSPEQAKGNFIDSRTDIYALGSVLYKMVTGQVPFSGDTSIAVAMMHINNPVTPPKNIVNYLPENINAVILKALEKNPIDRFQTAGEFAEILNSIRNNPDLEVNFGEKLIDSPTIEISNSHTLISHSRYNSTVVIDKNSLKKRPTFFNKIMLVTGSIALTLIVSFVGIYLSKETKETPSTETISNQEKENQAETATSLEEKKTVPSLIGQSLDNAQNIILGNGFVIGNIVNEYSNTVPKGSVINQSPLADSPYENNGKINLVISQGPQPTEPVQQVNETGTGNQNEKAKGKSKKEKNNK</sequence>
<keyword evidence="4 9" id="KW-0547">Nucleotide-binding</keyword>
<protein>
    <recommendedName>
        <fullName evidence="1">non-specific serine/threonine protein kinase</fullName>
        <ecNumber evidence="1">2.7.11.1</ecNumber>
    </recommendedName>
</protein>
<keyword evidence="11" id="KW-0812">Transmembrane</keyword>
<evidence type="ECO:0000256" key="9">
    <source>
        <dbReference type="PROSITE-ProRule" id="PRU10141"/>
    </source>
</evidence>
<dbReference type="Proteomes" id="UP000627781">
    <property type="component" value="Unassembled WGS sequence"/>
</dbReference>
<evidence type="ECO:0000259" key="13">
    <source>
        <dbReference type="PROSITE" id="PS51178"/>
    </source>
</evidence>
<dbReference type="Gene3D" id="3.30.10.20">
    <property type="match status" value="1"/>
</dbReference>
<evidence type="ECO:0000256" key="11">
    <source>
        <dbReference type="SAM" id="Phobius"/>
    </source>
</evidence>
<comment type="caution">
    <text evidence="14">The sequence shown here is derived from an EMBL/GenBank/DDBJ whole genome shotgun (WGS) entry which is preliminary data.</text>
</comment>
<feature type="region of interest" description="Disordered" evidence="10">
    <location>
        <begin position="350"/>
        <end position="377"/>
    </location>
</feature>
<dbReference type="PANTHER" id="PTHR43289:SF34">
    <property type="entry name" value="SERINE_THREONINE-PROTEIN KINASE YBDM-RELATED"/>
    <property type="match status" value="1"/>
</dbReference>
<dbReference type="SMART" id="SM00220">
    <property type="entry name" value="S_TKc"/>
    <property type="match status" value="1"/>
</dbReference>
<dbReference type="Gene3D" id="3.30.200.20">
    <property type="entry name" value="Phosphorylase Kinase, domain 1"/>
    <property type="match status" value="1"/>
</dbReference>
<dbReference type="RefSeq" id="WP_191769710.1">
    <property type="nucleotide sequence ID" value="NZ_JACSRA010000029.1"/>
</dbReference>
<dbReference type="SUPFAM" id="SSF56112">
    <property type="entry name" value="Protein kinase-like (PK-like)"/>
    <property type="match status" value="1"/>
</dbReference>
<dbReference type="PROSITE" id="PS00107">
    <property type="entry name" value="PROTEIN_KINASE_ATP"/>
    <property type="match status" value="1"/>
</dbReference>
<proteinExistence type="predicted"/>
<comment type="catalytic activity">
    <reaction evidence="7">
        <text>L-threonyl-[protein] + ATP = O-phospho-L-threonyl-[protein] + ADP + H(+)</text>
        <dbReference type="Rhea" id="RHEA:46608"/>
        <dbReference type="Rhea" id="RHEA-COMP:11060"/>
        <dbReference type="Rhea" id="RHEA-COMP:11605"/>
        <dbReference type="ChEBI" id="CHEBI:15378"/>
        <dbReference type="ChEBI" id="CHEBI:30013"/>
        <dbReference type="ChEBI" id="CHEBI:30616"/>
        <dbReference type="ChEBI" id="CHEBI:61977"/>
        <dbReference type="ChEBI" id="CHEBI:456216"/>
        <dbReference type="EC" id="2.7.11.1"/>
    </reaction>
</comment>
<dbReference type="CDD" id="cd06577">
    <property type="entry name" value="PASTA_pknB"/>
    <property type="match status" value="1"/>
</dbReference>
<dbReference type="NCBIfam" id="NF033483">
    <property type="entry name" value="PknB_PASTA_kin"/>
    <property type="match status" value="1"/>
</dbReference>
<evidence type="ECO:0000256" key="2">
    <source>
        <dbReference type="ARBA" id="ARBA00022527"/>
    </source>
</evidence>
<feature type="region of interest" description="Disordered" evidence="10">
    <location>
        <begin position="428"/>
        <end position="473"/>
    </location>
</feature>
<reference evidence="14 15" key="1">
    <citation type="submission" date="2020-08" db="EMBL/GenBank/DDBJ databases">
        <title>A Genomic Blueprint of the Chicken Gut Microbiome.</title>
        <authorList>
            <person name="Gilroy R."/>
            <person name="Ravi A."/>
            <person name="Getino M."/>
            <person name="Pursley I."/>
            <person name="Horton D.L."/>
            <person name="Alikhan N.-F."/>
            <person name="Baker D."/>
            <person name="Gharbi K."/>
            <person name="Hall N."/>
            <person name="Watson M."/>
            <person name="Adriaenssens E.M."/>
            <person name="Foster-Nyarko E."/>
            <person name="Jarju S."/>
            <person name="Secka A."/>
            <person name="Antonio M."/>
            <person name="Oren A."/>
            <person name="Chaudhuri R."/>
            <person name="La Ragione R.M."/>
            <person name="Hildebrand F."/>
            <person name="Pallen M.J."/>
        </authorList>
    </citation>
    <scope>NUCLEOTIDE SEQUENCE [LARGE SCALE GENOMIC DNA]</scope>
    <source>
        <strain evidence="14 15">Sa3CVN1</strain>
    </source>
</reference>
<keyword evidence="6 9" id="KW-0067">ATP-binding</keyword>
<feature type="domain" description="PASTA" evidence="13">
    <location>
        <begin position="372"/>
        <end position="439"/>
    </location>
</feature>
<dbReference type="InterPro" id="IPR005543">
    <property type="entry name" value="PASTA_dom"/>
</dbReference>
<evidence type="ECO:0000256" key="6">
    <source>
        <dbReference type="ARBA" id="ARBA00022840"/>
    </source>
</evidence>
<keyword evidence="2" id="KW-0723">Serine/threonine-protein kinase</keyword>
<evidence type="ECO:0000256" key="7">
    <source>
        <dbReference type="ARBA" id="ARBA00047899"/>
    </source>
</evidence>
<dbReference type="InterPro" id="IPR008271">
    <property type="entry name" value="Ser/Thr_kinase_AS"/>
</dbReference>
<keyword evidence="15" id="KW-1185">Reference proteome</keyword>
<accession>A0ABR8PXE1</accession>
<dbReference type="Gene3D" id="1.10.510.10">
    <property type="entry name" value="Transferase(Phosphotransferase) domain 1"/>
    <property type="match status" value="1"/>
</dbReference>
<dbReference type="InterPro" id="IPR000719">
    <property type="entry name" value="Prot_kinase_dom"/>
</dbReference>
<evidence type="ECO:0000256" key="8">
    <source>
        <dbReference type="ARBA" id="ARBA00048679"/>
    </source>
</evidence>
<dbReference type="EC" id="2.7.11.1" evidence="1"/>